<feature type="compositionally biased region" description="Basic and acidic residues" evidence="1">
    <location>
        <begin position="99"/>
        <end position="111"/>
    </location>
</feature>
<reference evidence="2" key="3">
    <citation type="submission" date="2021-05" db="UniProtKB">
        <authorList>
            <consortium name="EnsemblPlants"/>
        </authorList>
    </citation>
    <scope>IDENTIFICATION</scope>
    <source>
        <strain evidence="2">cv. B73</strain>
    </source>
</reference>
<dbReference type="InParanoid" id="A0A804LCE1"/>
<evidence type="ECO:0000256" key="1">
    <source>
        <dbReference type="SAM" id="MobiDB-lite"/>
    </source>
</evidence>
<reference evidence="3" key="1">
    <citation type="submission" date="2015-12" db="EMBL/GenBank/DDBJ databases">
        <title>Update maize B73 reference genome by single molecule sequencing technologies.</title>
        <authorList>
            <consortium name="Maize Genome Sequencing Project"/>
            <person name="Ware D."/>
        </authorList>
    </citation>
    <scope>NUCLEOTIDE SEQUENCE [LARGE SCALE GENOMIC DNA]</scope>
    <source>
        <strain evidence="3">cv. B73</strain>
    </source>
</reference>
<reference evidence="2" key="2">
    <citation type="submission" date="2019-07" db="EMBL/GenBank/DDBJ databases">
        <authorList>
            <person name="Seetharam A."/>
            <person name="Woodhouse M."/>
            <person name="Cannon E."/>
        </authorList>
    </citation>
    <scope>NUCLEOTIDE SEQUENCE [LARGE SCALE GENOMIC DNA]</scope>
    <source>
        <strain evidence="2">cv. B73</strain>
    </source>
</reference>
<name>A0A804LCE1_MAIZE</name>
<feature type="compositionally biased region" description="Low complexity" evidence="1">
    <location>
        <begin position="52"/>
        <end position="67"/>
    </location>
</feature>
<dbReference type="Proteomes" id="UP000007305">
    <property type="component" value="Chromosome 1"/>
</dbReference>
<keyword evidence="3" id="KW-1185">Reference proteome</keyword>
<dbReference type="EnsemblPlants" id="Zm00001eb001230_T001">
    <property type="protein sequence ID" value="Zm00001eb001230_P001"/>
    <property type="gene ID" value="Zm00001eb001230"/>
</dbReference>
<feature type="compositionally biased region" description="Basic and acidic residues" evidence="1">
    <location>
        <begin position="68"/>
        <end position="82"/>
    </location>
</feature>
<protein>
    <submittedName>
        <fullName evidence="2">Uncharacterized protein</fullName>
    </submittedName>
</protein>
<dbReference type="AlphaFoldDB" id="A0A804LCE1"/>
<evidence type="ECO:0000313" key="2">
    <source>
        <dbReference type="EnsemblPlants" id="Zm00001eb001230_P001"/>
    </source>
</evidence>
<accession>A0A804LCE1</accession>
<organism evidence="2 3">
    <name type="scientific">Zea mays</name>
    <name type="common">Maize</name>
    <dbReference type="NCBI Taxonomy" id="4577"/>
    <lineage>
        <taxon>Eukaryota</taxon>
        <taxon>Viridiplantae</taxon>
        <taxon>Streptophyta</taxon>
        <taxon>Embryophyta</taxon>
        <taxon>Tracheophyta</taxon>
        <taxon>Spermatophyta</taxon>
        <taxon>Magnoliopsida</taxon>
        <taxon>Liliopsida</taxon>
        <taxon>Poales</taxon>
        <taxon>Poaceae</taxon>
        <taxon>PACMAD clade</taxon>
        <taxon>Panicoideae</taxon>
        <taxon>Andropogonodae</taxon>
        <taxon>Andropogoneae</taxon>
        <taxon>Tripsacinae</taxon>
        <taxon>Zea</taxon>
    </lineage>
</organism>
<sequence>MNKTGHFSLHKTFQFIELTQIIQYFSSPLSLDPSRWASRDGRGADRRRRIRTGSGQRPANRAWPAAAADRDGERPGQEKELTAPDCYRPGTWKTKKRSGREGRVRTGGFRE</sequence>
<evidence type="ECO:0000313" key="3">
    <source>
        <dbReference type="Proteomes" id="UP000007305"/>
    </source>
</evidence>
<dbReference type="Gramene" id="Zm00001eb001230_T001">
    <property type="protein sequence ID" value="Zm00001eb001230_P001"/>
    <property type="gene ID" value="Zm00001eb001230"/>
</dbReference>
<proteinExistence type="predicted"/>
<feature type="region of interest" description="Disordered" evidence="1">
    <location>
        <begin position="33"/>
        <end position="111"/>
    </location>
</feature>